<dbReference type="PRINTS" id="PR00039">
    <property type="entry name" value="HTHLYSR"/>
</dbReference>
<evidence type="ECO:0000256" key="1">
    <source>
        <dbReference type="ARBA" id="ARBA00009437"/>
    </source>
</evidence>
<dbReference type="Pfam" id="PF00126">
    <property type="entry name" value="HTH_1"/>
    <property type="match status" value="1"/>
</dbReference>
<gene>
    <name evidence="6" type="ORF">FB381_3004</name>
</gene>
<dbReference type="PANTHER" id="PTHR30419">
    <property type="entry name" value="HTH-TYPE TRANSCRIPTIONAL REGULATOR YBHD"/>
    <property type="match status" value="1"/>
</dbReference>
<dbReference type="SUPFAM" id="SSF53850">
    <property type="entry name" value="Periplasmic binding protein-like II"/>
    <property type="match status" value="1"/>
</dbReference>
<proteinExistence type="inferred from homology"/>
<dbReference type="InterPro" id="IPR000847">
    <property type="entry name" value="LysR_HTH_N"/>
</dbReference>
<dbReference type="EMBL" id="VFOV01000001">
    <property type="protein sequence ID" value="TQL69102.1"/>
    <property type="molecule type" value="Genomic_DNA"/>
</dbReference>
<dbReference type="GO" id="GO:0003700">
    <property type="term" value="F:DNA-binding transcription factor activity"/>
    <property type="evidence" value="ECO:0007669"/>
    <property type="project" value="InterPro"/>
</dbReference>
<accession>A0A543A926</accession>
<dbReference type="GO" id="GO:0005829">
    <property type="term" value="C:cytosol"/>
    <property type="evidence" value="ECO:0007669"/>
    <property type="project" value="TreeGrafter"/>
</dbReference>
<evidence type="ECO:0000313" key="7">
    <source>
        <dbReference type="Proteomes" id="UP000320209"/>
    </source>
</evidence>
<dbReference type="FunFam" id="1.10.10.10:FF:000001">
    <property type="entry name" value="LysR family transcriptional regulator"/>
    <property type="match status" value="1"/>
</dbReference>
<organism evidence="6 7">
    <name type="scientific">Nocardioides albertanoniae</name>
    <dbReference type="NCBI Taxonomy" id="1175486"/>
    <lineage>
        <taxon>Bacteria</taxon>
        <taxon>Bacillati</taxon>
        <taxon>Actinomycetota</taxon>
        <taxon>Actinomycetes</taxon>
        <taxon>Propionibacteriales</taxon>
        <taxon>Nocardioidaceae</taxon>
        <taxon>Nocardioides</taxon>
    </lineage>
</organism>
<dbReference type="Pfam" id="PF03466">
    <property type="entry name" value="LysR_substrate"/>
    <property type="match status" value="1"/>
</dbReference>
<dbReference type="RefSeq" id="WP_141781020.1">
    <property type="nucleotide sequence ID" value="NZ_VFOV01000001.1"/>
</dbReference>
<evidence type="ECO:0000256" key="2">
    <source>
        <dbReference type="ARBA" id="ARBA00023015"/>
    </source>
</evidence>
<dbReference type="PROSITE" id="PS50931">
    <property type="entry name" value="HTH_LYSR"/>
    <property type="match status" value="1"/>
</dbReference>
<evidence type="ECO:0000256" key="3">
    <source>
        <dbReference type="ARBA" id="ARBA00023125"/>
    </source>
</evidence>
<evidence type="ECO:0000259" key="5">
    <source>
        <dbReference type="PROSITE" id="PS50931"/>
    </source>
</evidence>
<dbReference type="Gene3D" id="1.10.10.10">
    <property type="entry name" value="Winged helix-like DNA-binding domain superfamily/Winged helix DNA-binding domain"/>
    <property type="match status" value="1"/>
</dbReference>
<dbReference type="InterPro" id="IPR050950">
    <property type="entry name" value="HTH-type_LysR_regulators"/>
</dbReference>
<comment type="caution">
    <text evidence="6">The sequence shown here is derived from an EMBL/GenBank/DDBJ whole genome shotgun (WGS) entry which is preliminary data.</text>
</comment>
<dbReference type="GO" id="GO:0003677">
    <property type="term" value="F:DNA binding"/>
    <property type="evidence" value="ECO:0007669"/>
    <property type="project" value="UniProtKB-KW"/>
</dbReference>
<reference evidence="6 7" key="1">
    <citation type="submission" date="2019-06" db="EMBL/GenBank/DDBJ databases">
        <title>Sequencing the genomes of 1000 actinobacteria strains.</title>
        <authorList>
            <person name="Klenk H.-P."/>
        </authorList>
    </citation>
    <scope>NUCLEOTIDE SEQUENCE [LARGE SCALE GENOMIC DNA]</scope>
    <source>
        <strain evidence="6 7">DSM 25218</strain>
    </source>
</reference>
<dbReference type="InterPro" id="IPR036390">
    <property type="entry name" value="WH_DNA-bd_sf"/>
</dbReference>
<dbReference type="InterPro" id="IPR036388">
    <property type="entry name" value="WH-like_DNA-bd_sf"/>
</dbReference>
<feature type="domain" description="HTH lysR-type" evidence="5">
    <location>
        <begin position="1"/>
        <end position="58"/>
    </location>
</feature>
<keyword evidence="2" id="KW-0805">Transcription regulation</keyword>
<dbReference type="Proteomes" id="UP000320209">
    <property type="component" value="Unassembled WGS sequence"/>
</dbReference>
<evidence type="ECO:0000256" key="4">
    <source>
        <dbReference type="ARBA" id="ARBA00023163"/>
    </source>
</evidence>
<dbReference type="InterPro" id="IPR005119">
    <property type="entry name" value="LysR_subst-bd"/>
</dbReference>
<keyword evidence="4" id="KW-0804">Transcription</keyword>
<name>A0A543A926_9ACTN</name>
<protein>
    <submittedName>
        <fullName evidence="6">DNA-binding transcriptional LysR family regulator</fullName>
    </submittedName>
</protein>
<dbReference type="SUPFAM" id="SSF46785">
    <property type="entry name" value="Winged helix' DNA-binding domain"/>
    <property type="match status" value="1"/>
</dbReference>
<comment type="similarity">
    <text evidence="1">Belongs to the LysR transcriptional regulatory family.</text>
</comment>
<evidence type="ECO:0000313" key="6">
    <source>
        <dbReference type="EMBL" id="TQL69102.1"/>
    </source>
</evidence>
<dbReference type="Gene3D" id="3.40.190.290">
    <property type="match status" value="1"/>
</dbReference>
<keyword evidence="3 6" id="KW-0238">DNA-binding</keyword>
<dbReference type="OrthoDB" id="3181812at2"/>
<sequence length="296" mass="31514">MEIGQLRYFVSVVDHGSFTAAAQHLHVSQSGISAQLAKLERELGHELLVRGPRNVRLTHAGERLLPRAREAIRAIEDVRQSADELSDLVHGHVRLGVIAGCTISGFLDAVATFHTSHPGVTVELAEDTSDRLQRRTLAGELDLALISRSGPVLEGLAGLTVSDERLAVITPPGHRLAGARPALRNLHEETVLCIPPGTGIRTAFERSCARAGLEARVDLSASNPETLLGLTARGLGVCVLAESMAQGSTDLVTTPIVDAEVRAGLALVTRDGDRQRATGRLFELLREALRAGSQAA</sequence>
<dbReference type="AlphaFoldDB" id="A0A543A926"/>
<keyword evidence="7" id="KW-1185">Reference proteome</keyword>